<evidence type="ECO:0000313" key="6">
    <source>
        <dbReference type="RefSeq" id="XP_026274313.1"/>
    </source>
</evidence>
<feature type="domain" description="COMM" evidence="4">
    <location>
        <begin position="87"/>
        <end position="157"/>
    </location>
</feature>
<dbReference type="AlphaFoldDB" id="A0A6J1S129"/>
<dbReference type="PANTHER" id="PTHR31159:SF1">
    <property type="entry name" value="COMM DOMAIN-CONTAINING PROTEIN 3"/>
    <property type="match status" value="1"/>
</dbReference>
<evidence type="ECO:0000256" key="3">
    <source>
        <dbReference type="SAM" id="Coils"/>
    </source>
</evidence>
<dbReference type="RefSeq" id="XP_026274313.1">
    <property type="nucleotide sequence ID" value="XM_026418528.2"/>
</dbReference>
<dbReference type="InterPro" id="IPR017920">
    <property type="entry name" value="COMM"/>
</dbReference>
<evidence type="ECO:0000259" key="4">
    <source>
        <dbReference type="PROSITE" id="PS51269"/>
    </source>
</evidence>
<keyword evidence="3" id="KW-0175">Coiled coil</keyword>
<reference evidence="6" key="1">
    <citation type="submission" date="2025-08" db="UniProtKB">
        <authorList>
            <consortium name="RefSeq"/>
        </authorList>
    </citation>
    <scope>IDENTIFICATION</scope>
    <source>
        <tissue evidence="6">Whole organism</tissue>
    </source>
</reference>
<dbReference type="InterPro" id="IPR037355">
    <property type="entry name" value="COMMD3"/>
</dbReference>
<dbReference type="PANTHER" id="PTHR31159">
    <property type="entry name" value="COMM DOMAIN-CONTAINING PROTEIN 3"/>
    <property type="match status" value="1"/>
</dbReference>
<dbReference type="Proteomes" id="UP000504606">
    <property type="component" value="Unplaced"/>
</dbReference>
<dbReference type="GeneID" id="113203714"/>
<feature type="coiled-coil region" evidence="3">
    <location>
        <begin position="129"/>
        <end position="156"/>
    </location>
</feature>
<dbReference type="GO" id="GO:0006814">
    <property type="term" value="P:sodium ion transport"/>
    <property type="evidence" value="ECO:0007669"/>
    <property type="project" value="InterPro"/>
</dbReference>
<proteinExistence type="inferred from homology"/>
<dbReference type="PROSITE" id="PS51269">
    <property type="entry name" value="COMM"/>
    <property type="match status" value="1"/>
</dbReference>
<dbReference type="Pfam" id="PF07258">
    <property type="entry name" value="COMM_domain"/>
    <property type="match status" value="1"/>
</dbReference>
<evidence type="ECO:0000256" key="1">
    <source>
        <dbReference type="ARBA" id="ARBA00016548"/>
    </source>
</evidence>
<organism evidence="5 6">
    <name type="scientific">Frankliniella occidentalis</name>
    <name type="common">Western flower thrips</name>
    <name type="synonym">Euthrips occidentalis</name>
    <dbReference type="NCBI Taxonomy" id="133901"/>
    <lineage>
        <taxon>Eukaryota</taxon>
        <taxon>Metazoa</taxon>
        <taxon>Ecdysozoa</taxon>
        <taxon>Arthropoda</taxon>
        <taxon>Hexapoda</taxon>
        <taxon>Insecta</taxon>
        <taxon>Pterygota</taxon>
        <taxon>Neoptera</taxon>
        <taxon>Paraneoptera</taxon>
        <taxon>Thysanoptera</taxon>
        <taxon>Terebrantia</taxon>
        <taxon>Thripoidea</taxon>
        <taxon>Thripidae</taxon>
        <taxon>Frankliniella</taxon>
    </lineage>
</organism>
<sequence length="159" mass="17630">MEPKLSTEIMTGLKRMGNSTLVSDEVFVKSLQCGMTTITQPDFTSANLSKTKANWPQTRCKMLADAYAACVSKVQACLSNISVHPPHIVDVQWSLNHNTKSSSNKQTTSSFVSVQFETEGLPEGQEDKLVKFECTLAELQDMVSKLKEALRQVEHIAHI</sequence>
<evidence type="ECO:0000256" key="2">
    <source>
        <dbReference type="ARBA" id="ARBA00093469"/>
    </source>
</evidence>
<name>A0A6J1S129_FRAOC</name>
<evidence type="ECO:0000313" key="5">
    <source>
        <dbReference type="Proteomes" id="UP000504606"/>
    </source>
</evidence>
<comment type="similarity">
    <text evidence="2">Belongs to the COMM domain-containing protein 3 family.</text>
</comment>
<gene>
    <name evidence="6" type="primary">LOC113203714</name>
</gene>
<accession>A0A6J1S129</accession>
<protein>
    <recommendedName>
        <fullName evidence="1">COMM domain-containing protein 3</fullName>
    </recommendedName>
</protein>
<keyword evidence="5" id="KW-1185">Reference proteome</keyword>